<dbReference type="Pfam" id="PF00227">
    <property type="entry name" value="Proteasome"/>
    <property type="match status" value="1"/>
</dbReference>
<comment type="subunit">
    <text evidence="3">The 26S proteasome consists of a 20S proteasome core and two 19S regulatory subunits.</text>
</comment>
<dbReference type="AlphaFoldDB" id="A0A8J6AZQ3"/>
<proteinExistence type="inferred from homology"/>
<reference evidence="5" key="1">
    <citation type="submission" date="2021-05" db="EMBL/GenBank/DDBJ databases">
        <title>A free-living protist that lacks canonical eukaryotic 1 DNA replication and segregation systems.</title>
        <authorList>
            <person name="Salas-Leiva D.E."/>
            <person name="Tromer E.C."/>
            <person name="Curtis B.A."/>
            <person name="Jerlstrom-Hultqvist J."/>
            <person name="Kolisko M."/>
            <person name="Yi Z."/>
            <person name="Salas-Leiva J.S."/>
            <person name="Gallot-Lavallee L."/>
            <person name="Kops G.J.P.L."/>
            <person name="Archibald J.M."/>
            <person name="Simpson A.G.B."/>
            <person name="Roger A.J."/>
        </authorList>
    </citation>
    <scope>NUCLEOTIDE SEQUENCE</scope>
    <source>
        <strain evidence="5">BICM</strain>
    </source>
</reference>
<evidence type="ECO:0000256" key="3">
    <source>
        <dbReference type="RuleBase" id="RU000551"/>
    </source>
</evidence>
<comment type="similarity">
    <text evidence="2 3">Belongs to the peptidase T1A family.</text>
</comment>
<dbReference type="GO" id="GO:0005737">
    <property type="term" value="C:cytoplasm"/>
    <property type="evidence" value="ECO:0007669"/>
    <property type="project" value="UniProtKB-SubCell"/>
</dbReference>
<organism evidence="5 6">
    <name type="scientific">Carpediemonas membranifera</name>
    <dbReference type="NCBI Taxonomy" id="201153"/>
    <lineage>
        <taxon>Eukaryota</taxon>
        <taxon>Metamonada</taxon>
        <taxon>Carpediemonas-like organisms</taxon>
        <taxon>Carpediemonas</taxon>
    </lineage>
</organism>
<evidence type="ECO:0000259" key="4">
    <source>
        <dbReference type="PROSITE" id="PS00388"/>
    </source>
</evidence>
<protein>
    <recommendedName>
        <fullName evidence="3">Proteasome subunit alpha type</fullName>
    </recommendedName>
</protein>
<dbReference type="Pfam" id="PF10584">
    <property type="entry name" value="Proteasome_A_N"/>
    <property type="match status" value="1"/>
</dbReference>
<dbReference type="InterPro" id="IPR023332">
    <property type="entry name" value="Proteasome_alpha-type"/>
</dbReference>
<dbReference type="Proteomes" id="UP000717585">
    <property type="component" value="Unassembled WGS sequence"/>
</dbReference>
<keyword evidence="3" id="KW-0539">Nucleus</keyword>
<dbReference type="InterPro" id="IPR001353">
    <property type="entry name" value="Proteasome_sua/b"/>
</dbReference>
<dbReference type="PROSITE" id="PS51475">
    <property type="entry name" value="PROTEASOME_ALPHA_2"/>
    <property type="match status" value="1"/>
</dbReference>
<dbReference type="InterPro" id="IPR050115">
    <property type="entry name" value="Proteasome_alpha"/>
</dbReference>
<dbReference type="GO" id="GO:0019773">
    <property type="term" value="C:proteasome core complex, alpha-subunit complex"/>
    <property type="evidence" value="ECO:0007669"/>
    <property type="project" value="UniProtKB-UniRule"/>
</dbReference>
<dbReference type="GO" id="GO:0006511">
    <property type="term" value="P:ubiquitin-dependent protein catabolic process"/>
    <property type="evidence" value="ECO:0007669"/>
    <property type="project" value="InterPro"/>
</dbReference>
<dbReference type="PROSITE" id="PS00388">
    <property type="entry name" value="PROTEASOME_ALPHA_1"/>
    <property type="match status" value="1"/>
</dbReference>
<dbReference type="FunFam" id="3.60.20.10:FF:000063">
    <property type="entry name" value="Proteasome subunit alpha type"/>
    <property type="match status" value="1"/>
</dbReference>
<keyword evidence="6" id="KW-1185">Reference proteome</keyword>
<dbReference type="EMBL" id="JAHDYR010000007">
    <property type="protein sequence ID" value="KAG9396215.1"/>
    <property type="molecule type" value="Genomic_DNA"/>
</dbReference>
<evidence type="ECO:0000313" key="5">
    <source>
        <dbReference type="EMBL" id="KAG9396215.1"/>
    </source>
</evidence>
<accession>A0A8J6AZQ3</accession>
<feature type="domain" description="Proteasome alpha-type subunits" evidence="4">
    <location>
        <begin position="6"/>
        <end position="28"/>
    </location>
</feature>
<keyword evidence="1 2" id="KW-0647">Proteasome</keyword>
<sequence>MFRNQYDSDVTTYSPQGRLHQVEYAMESQKLGSVITGVRSNTHVVLAAIKRSSGPLCSYHEKIFDVDSHCGIALAGLAADGRGLCRYLRREAMDHQYVYNSEVPIERLVLGLADKSQQRTQIEGSRPYGVSLIVGGHDRTGPRLFQTCPSGNCYEYYACALGQRAQSAMSFFDRNKEKIAESTEAELVRLAFDALRTTLSEDGDLTPASISVAIAGADGFKKLSDEEVLAFFQG</sequence>
<dbReference type="SUPFAM" id="SSF56235">
    <property type="entry name" value="N-terminal nucleophile aminohydrolases (Ntn hydrolases)"/>
    <property type="match status" value="1"/>
</dbReference>
<dbReference type="GO" id="GO:0005634">
    <property type="term" value="C:nucleus"/>
    <property type="evidence" value="ECO:0007669"/>
    <property type="project" value="UniProtKB-SubCell"/>
</dbReference>
<dbReference type="InterPro" id="IPR000426">
    <property type="entry name" value="Proteasome_asu_N"/>
</dbReference>
<evidence type="ECO:0000313" key="6">
    <source>
        <dbReference type="Proteomes" id="UP000717585"/>
    </source>
</evidence>
<keyword evidence="3" id="KW-0963">Cytoplasm</keyword>
<dbReference type="SMART" id="SM00948">
    <property type="entry name" value="Proteasome_A_N"/>
    <property type="match status" value="1"/>
</dbReference>
<dbReference type="OrthoDB" id="431557at2759"/>
<comment type="caution">
    <text evidence="5">The sequence shown here is derived from an EMBL/GenBank/DDBJ whole genome shotgun (WGS) entry which is preliminary data.</text>
</comment>
<dbReference type="InterPro" id="IPR029055">
    <property type="entry name" value="Ntn_hydrolases_N"/>
</dbReference>
<comment type="subcellular location">
    <subcellularLocation>
        <location evidence="3">Cytoplasm</location>
    </subcellularLocation>
    <subcellularLocation>
        <location evidence="3">Nucleus</location>
    </subcellularLocation>
</comment>
<gene>
    <name evidence="5" type="ORF">J8273_2567</name>
</gene>
<evidence type="ECO:0000256" key="2">
    <source>
        <dbReference type="PROSITE-ProRule" id="PRU00808"/>
    </source>
</evidence>
<dbReference type="Gene3D" id="3.60.20.10">
    <property type="entry name" value="Glutamine Phosphoribosylpyrophosphate, subunit 1, domain 1"/>
    <property type="match status" value="1"/>
</dbReference>
<dbReference type="PANTHER" id="PTHR11599">
    <property type="entry name" value="PROTEASOME SUBUNIT ALPHA/BETA"/>
    <property type="match status" value="1"/>
</dbReference>
<name>A0A8J6AZQ3_9EUKA</name>
<evidence type="ECO:0000256" key="1">
    <source>
        <dbReference type="ARBA" id="ARBA00022942"/>
    </source>
</evidence>